<dbReference type="CDD" id="cd04322">
    <property type="entry name" value="LysRS_N"/>
    <property type="match status" value="1"/>
</dbReference>
<protein>
    <recommendedName>
        <fullName evidence="1 8">Lysine--tRNA ligase</fullName>
        <ecNumber evidence="1 8">6.1.1.6</ecNumber>
    </recommendedName>
</protein>
<evidence type="ECO:0000256" key="1">
    <source>
        <dbReference type="ARBA" id="ARBA00013166"/>
    </source>
</evidence>
<evidence type="ECO:0000313" key="11">
    <source>
        <dbReference type="Proteomes" id="UP000228503"/>
    </source>
</evidence>
<comment type="catalytic activity">
    <reaction evidence="7 8">
        <text>tRNA(Lys) + L-lysine + ATP = L-lysyl-tRNA(Lys) + AMP + diphosphate</text>
        <dbReference type="Rhea" id="RHEA:20792"/>
        <dbReference type="Rhea" id="RHEA-COMP:9696"/>
        <dbReference type="Rhea" id="RHEA-COMP:9697"/>
        <dbReference type="ChEBI" id="CHEBI:30616"/>
        <dbReference type="ChEBI" id="CHEBI:32551"/>
        <dbReference type="ChEBI" id="CHEBI:33019"/>
        <dbReference type="ChEBI" id="CHEBI:78442"/>
        <dbReference type="ChEBI" id="CHEBI:78529"/>
        <dbReference type="ChEBI" id="CHEBI:456215"/>
        <dbReference type="EC" id="6.1.1.6"/>
    </reaction>
</comment>
<name>A0A2M7TY00_9BACT</name>
<evidence type="ECO:0000259" key="9">
    <source>
        <dbReference type="PROSITE" id="PS50862"/>
    </source>
</evidence>
<dbReference type="InterPro" id="IPR006195">
    <property type="entry name" value="aa-tRNA-synth_II"/>
</dbReference>
<evidence type="ECO:0000313" key="10">
    <source>
        <dbReference type="EMBL" id="PIZ62699.1"/>
    </source>
</evidence>
<keyword evidence="4" id="KW-0547">Nucleotide-binding</keyword>
<keyword evidence="6" id="KW-0030">Aminoacyl-tRNA synthetase</keyword>
<evidence type="ECO:0000256" key="5">
    <source>
        <dbReference type="ARBA" id="ARBA00022840"/>
    </source>
</evidence>
<dbReference type="Pfam" id="PF00152">
    <property type="entry name" value="tRNA-synt_2"/>
    <property type="match status" value="1"/>
</dbReference>
<dbReference type="NCBIfam" id="TIGR00499">
    <property type="entry name" value="lysS_bact"/>
    <property type="match status" value="1"/>
</dbReference>
<accession>A0A2M7TY00</accession>
<dbReference type="InterPro" id="IPR045864">
    <property type="entry name" value="aa-tRNA-synth_II/BPL/LPL"/>
</dbReference>
<dbReference type="EC" id="6.1.1.6" evidence="1 8"/>
<dbReference type="Pfam" id="PF01336">
    <property type="entry name" value="tRNA_anti-codon"/>
    <property type="match status" value="1"/>
</dbReference>
<feature type="non-terminal residue" evidence="10">
    <location>
        <position position="586"/>
    </location>
</feature>
<dbReference type="Gene3D" id="2.40.50.140">
    <property type="entry name" value="Nucleic acid-binding proteins"/>
    <property type="match status" value="1"/>
</dbReference>
<reference evidence="11" key="1">
    <citation type="submission" date="2017-09" db="EMBL/GenBank/DDBJ databases">
        <title>Depth-based differentiation of microbial function through sediment-hosted aquifers and enrichment of novel symbionts in the deep terrestrial subsurface.</title>
        <authorList>
            <person name="Probst A.J."/>
            <person name="Ladd B."/>
            <person name="Jarett J.K."/>
            <person name="Geller-Mcgrath D.E."/>
            <person name="Sieber C.M.K."/>
            <person name="Emerson J.B."/>
            <person name="Anantharaman K."/>
            <person name="Thomas B.C."/>
            <person name="Malmstrom R."/>
            <person name="Stieglmeier M."/>
            <person name="Klingl A."/>
            <person name="Woyke T."/>
            <person name="Ryan C.M."/>
            <person name="Banfield J.F."/>
        </authorList>
    </citation>
    <scope>NUCLEOTIDE SEQUENCE [LARGE SCALE GENOMIC DNA]</scope>
</reference>
<keyword evidence="8" id="KW-0460">Magnesium</keyword>
<proteinExistence type="predicted"/>
<dbReference type="InterPro" id="IPR018149">
    <property type="entry name" value="Lys-tRNA-synth_II_C"/>
</dbReference>
<gene>
    <name evidence="10" type="primary">lysS</name>
    <name evidence="10" type="ORF">COY16_03615</name>
</gene>
<dbReference type="PANTHER" id="PTHR42918:SF15">
    <property type="entry name" value="LYSINE--TRNA LIGASE, CHLOROPLASTIC_MITOCHONDRIAL"/>
    <property type="match status" value="1"/>
</dbReference>
<dbReference type="GO" id="GO:0004824">
    <property type="term" value="F:lysine-tRNA ligase activity"/>
    <property type="evidence" value="ECO:0007669"/>
    <property type="project" value="UniProtKB-EC"/>
</dbReference>
<keyword evidence="5" id="KW-0067">ATP-binding</keyword>
<evidence type="ECO:0000256" key="3">
    <source>
        <dbReference type="ARBA" id="ARBA00022723"/>
    </source>
</evidence>
<organism evidence="10 11">
    <name type="scientific">Candidatus Roizmanbacteria bacterium CG_4_10_14_0_2_um_filter_39_13</name>
    <dbReference type="NCBI Taxonomy" id="1974825"/>
    <lineage>
        <taxon>Bacteria</taxon>
        <taxon>Candidatus Roizmaniibacteriota</taxon>
    </lineage>
</organism>
<comment type="cofactor">
    <cofactor evidence="8">
        <name>Mg(2+)</name>
        <dbReference type="ChEBI" id="CHEBI:18420"/>
    </cofactor>
    <text evidence="8">Binds 3 Mg(2+) ions per subunit.</text>
</comment>
<dbReference type="SUPFAM" id="SSF55681">
    <property type="entry name" value="Class II aaRS and biotin synthetases"/>
    <property type="match status" value="1"/>
</dbReference>
<dbReference type="PROSITE" id="PS50862">
    <property type="entry name" value="AA_TRNA_LIGASE_II"/>
    <property type="match status" value="1"/>
</dbReference>
<evidence type="ECO:0000256" key="8">
    <source>
        <dbReference type="RuleBase" id="RU000336"/>
    </source>
</evidence>
<dbReference type="GO" id="GO:0046872">
    <property type="term" value="F:metal ion binding"/>
    <property type="evidence" value="ECO:0007669"/>
    <property type="project" value="UniProtKB-KW"/>
</dbReference>
<keyword evidence="3 8" id="KW-0479">Metal-binding</keyword>
<dbReference type="EMBL" id="PFOB01000046">
    <property type="protein sequence ID" value="PIZ62699.1"/>
    <property type="molecule type" value="Genomic_DNA"/>
</dbReference>
<evidence type="ECO:0000256" key="6">
    <source>
        <dbReference type="ARBA" id="ARBA00023146"/>
    </source>
</evidence>
<dbReference type="InterPro" id="IPR044136">
    <property type="entry name" value="Lys-tRNA-ligase_II_N"/>
</dbReference>
<dbReference type="GO" id="GO:0000049">
    <property type="term" value="F:tRNA binding"/>
    <property type="evidence" value="ECO:0007669"/>
    <property type="project" value="TreeGrafter"/>
</dbReference>
<comment type="caution">
    <text evidence="10">The sequence shown here is derived from an EMBL/GenBank/DDBJ whole genome shotgun (WGS) entry which is preliminary data.</text>
</comment>
<evidence type="ECO:0000256" key="4">
    <source>
        <dbReference type="ARBA" id="ARBA00022741"/>
    </source>
</evidence>
<keyword evidence="2 10" id="KW-0436">Ligase</keyword>
<sequence length="586" mass="67536">MGTTSSDLIGQRKQRIENMKKLRELGVNPYPSASKKDTQNKEVNEHFDTYVGKEHTLAGRLISKREHGKLIFGDLQDESGTIQIALKKDELHGDLSKGELGWAEFKYIDIGDILQVTGKIDKTQQGQITLFAQTIKLLSKSIRPMPTSLDDKEQQFRRRYVDLVVNTDRKELFRRKALFYKANREFLQSRGFIEVETPVLEHVTGGADAAPFITHHNSLDQDFYLRISTELYQKRLIGAGFEKIFTIGPNFRNEGLSDEHLQEYYQVEWYWAYANYKDNMEMLIEMFRYIGQEVYGKTKFTTRGHSFDLAGDWKEIDYAGSIKDRFGIDIFSATEEDMLAALKKEQVELSGAINRNRLIDNLWKVIRKDISGPAFLVNEPAFMSPLAKAKDDDKRITERFHIVIAGSELGNGYTEINDPEYQLNQFLDQQKMRESGDDEAQMLDIDYVEMLEYGMPPVSGYGHSERIFWFLEDVSAREGTLFPQLRREVDTLTKEIYPQVSFQEAPTKKKATEPKKASDLSGLPSAEDALKLLEEHVQEPYQRLHAKMVALAMKAYAKEFGESEELWYDTGLLHDLDYDKFPDAHP</sequence>
<dbReference type="SUPFAM" id="SSF50249">
    <property type="entry name" value="Nucleic acid-binding proteins"/>
    <property type="match status" value="1"/>
</dbReference>
<dbReference type="InterPro" id="IPR004365">
    <property type="entry name" value="NA-bd_OB_tRNA"/>
</dbReference>
<dbReference type="PANTHER" id="PTHR42918">
    <property type="entry name" value="LYSYL-TRNA SYNTHETASE"/>
    <property type="match status" value="1"/>
</dbReference>
<dbReference type="GO" id="GO:0006430">
    <property type="term" value="P:lysyl-tRNA aminoacylation"/>
    <property type="evidence" value="ECO:0007669"/>
    <property type="project" value="InterPro"/>
</dbReference>
<dbReference type="PRINTS" id="PR00982">
    <property type="entry name" value="TRNASYNTHLYS"/>
</dbReference>
<dbReference type="Proteomes" id="UP000228503">
    <property type="component" value="Unassembled WGS sequence"/>
</dbReference>
<dbReference type="GO" id="GO:0005829">
    <property type="term" value="C:cytosol"/>
    <property type="evidence" value="ECO:0007669"/>
    <property type="project" value="TreeGrafter"/>
</dbReference>
<dbReference type="NCBIfam" id="NF001756">
    <property type="entry name" value="PRK00484.1"/>
    <property type="match status" value="1"/>
</dbReference>
<dbReference type="InterPro" id="IPR002313">
    <property type="entry name" value="Lys-tRNA-ligase_II"/>
</dbReference>
<dbReference type="Gene3D" id="3.30.930.10">
    <property type="entry name" value="Bira Bifunctional Protein, Domain 2"/>
    <property type="match status" value="1"/>
</dbReference>
<evidence type="ECO:0000256" key="7">
    <source>
        <dbReference type="ARBA" id="ARBA00048573"/>
    </source>
</evidence>
<dbReference type="InterPro" id="IPR012340">
    <property type="entry name" value="NA-bd_OB-fold"/>
</dbReference>
<dbReference type="InterPro" id="IPR004364">
    <property type="entry name" value="Aa-tRNA-synt_II"/>
</dbReference>
<feature type="domain" description="Aminoacyl-transfer RNA synthetases class-II family profile" evidence="9">
    <location>
        <begin position="184"/>
        <end position="483"/>
    </location>
</feature>
<evidence type="ECO:0000256" key="2">
    <source>
        <dbReference type="ARBA" id="ARBA00022598"/>
    </source>
</evidence>
<dbReference type="AlphaFoldDB" id="A0A2M7TY00"/>
<dbReference type="GO" id="GO:0005524">
    <property type="term" value="F:ATP binding"/>
    <property type="evidence" value="ECO:0007669"/>
    <property type="project" value="UniProtKB-KW"/>
</dbReference>